<dbReference type="PANTHER" id="PTHR35399">
    <property type="entry name" value="SLR8030 PROTEIN"/>
    <property type="match status" value="1"/>
</dbReference>
<dbReference type="InterPro" id="IPR008557">
    <property type="entry name" value="PhoX"/>
</dbReference>
<evidence type="ECO:0000256" key="1">
    <source>
        <dbReference type="SAM" id="MobiDB-lite"/>
    </source>
</evidence>
<proteinExistence type="predicted"/>
<evidence type="ECO:0000313" key="4">
    <source>
        <dbReference type="Proteomes" id="UP001597264"/>
    </source>
</evidence>
<feature type="region of interest" description="Disordered" evidence="1">
    <location>
        <begin position="30"/>
        <end position="79"/>
    </location>
</feature>
<dbReference type="Pfam" id="PF05787">
    <property type="entry name" value="PhoX"/>
    <property type="match status" value="1"/>
</dbReference>
<organism evidence="3 4">
    <name type="scientific">Microbulbifer celer</name>
    <dbReference type="NCBI Taxonomy" id="435905"/>
    <lineage>
        <taxon>Bacteria</taxon>
        <taxon>Pseudomonadati</taxon>
        <taxon>Pseudomonadota</taxon>
        <taxon>Gammaproteobacteria</taxon>
        <taxon>Cellvibrionales</taxon>
        <taxon>Microbulbiferaceae</taxon>
        <taxon>Microbulbifer</taxon>
    </lineage>
</organism>
<keyword evidence="2" id="KW-0732">Signal</keyword>
<dbReference type="Proteomes" id="UP001597264">
    <property type="component" value="Unassembled WGS sequence"/>
</dbReference>
<feature type="chain" id="PRO_5045261217" evidence="2">
    <location>
        <begin position="23"/>
        <end position="628"/>
    </location>
</feature>
<feature type="signal peptide" evidence="2">
    <location>
        <begin position="1"/>
        <end position="22"/>
    </location>
</feature>
<name>A0ABW3UAP7_9GAMM</name>
<dbReference type="EMBL" id="JBHTLR010000008">
    <property type="protein sequence ID" value="MFD1216931.1"/>
    <property type="molecule type" value="Genomic_DNA"/>
</dbReference>
<comment type="caution">
    <text evidence="3">The sequence shown here is derived from an EMBL/GenBank/DDBJ whole genome shotgun (WGS) entry which is preliminary data.</text>
</comment>
<protein>
    <submittedName>
        <fullName evidence="3">PhoX family protein</fullName>
    </submittedName>
</protein>
<gene>
    <name evidence="3" type="ORF">ACFQ2X_09985</name>
</gene>
<reference evidence="4" key="1">
    <citation type="journal article" date="2019" name="Int. J. Syst. Evol. Microbiol.">
        <title>The Global Catalogue of Microorganisms (GCM) 10K type strain sequencing project: providing services to taxonomists for standard genome sequencing and annotation.</title>
        <authorList>
            <consortium name="The Broad Institute Genomics Platform"/>
            <consortium name="The Broad Institute Genome Sequencing Center for Infectious Disease"/>
            <person name="Wu L."/>
            <person name="Ma J."/>
        </authorList>
    </citation>
    <scope>NUCLEOTIDE SEQUENCE [LARGE SCALE GENOMIC DNA]</scope>
    <source>
        <strain evidence="4">CCUG 54356</strain>
    </source>
</reference>
<sequence>MIPFSKTPLALKLGLKISVAVAAFALLPACSDDDNNRNNPPVVTPNPNPGDDGDDGGDETPVRSLSFTGVPAPATDSEKRQILASPKVEVDGEEYDLGFHTLLRSGDSVNGNVVFGQLVDAAGQPLYGEDGMLKVTDANEHTSLLPIGERLFSVSQMETRPGAMFLMELDQNPENGELSTKDLWQIDQSGVDGGWVHCAASVTPWNAHLASEEYEPDARSLPTYIEAAENSYAAGMLDYYADPAEWNPYYYGWNIEINVTAKGDAEPITELSKHYAMGRIAFELSYVMPDSKTVYMTDDGTNVGLYMFIADTAGDLTAGTVYAAKWNQTSGEGLGSADLEWISLGHASNDEIDAAVHGGDGQPAVTFDDIFDVDAEGCVETATNGNTECLSVKPGMEKIASRLETRRYAALMGASTEFRKEEGVTFDPTGNKLYVAMSSVGAGMTDDVGHIQIAAGNSCGAVYALDVAADSEIGSDYVATNMNGLIGGIELTKETRYPEDSPFASYSCDADAIANPDNVTFITGYNTLIIGEDTGSGHQNDVIWALNLDDVDADDSRAGLTRIQTTPYGSETTSPYWYPNINGFGYLMSVIQHPYGESDDDKLAPGSLEHRAYTGYVGPFPAMDVTDE</sequence>
<dbReference type="PANTHER" id="PTHR35399:SF2">
    <property type="entry name" value="DUF839 DOMAIN-CONTAINING PROTEIN"/>
    <property type="match status" value="1"/>
</dbReference>
<evidence type="ECO:0000313" key="3">
    <source>
        <dbReference type="EMBL" id="MFD1216931.1"/>
    </source>
</evidence>
<dbReference type="RefSeq" id="WP_230437108.1">
    <property type="nucleotide sequence ID" value="NZ_CP087715.1"/>
</dbReference>
<accession>A0ABW3UAP7</accession>
<evidence type="ECO:0000256" key="2">
    <source>
        <dbReference type="SAM" id="SignalP"/>
    </source>
</evidence>
<keyword evidence="4" id="KW-1185">Reference proteome</keyword>